<reference evidence="2" key="1">
    <citation type="submission" date="2013-07" db="EMBL/GenBank/DDBJ databases">
        <title>The Genome Sequence of Cryptococcus bestiolae CBS10118.</title>
        <authorList>
            <consortium name="The Broad Institute Genome Sequencing Platform"/>
            <person name="Cuomo C."/>
            <person name="Litvintseva A."/>
            <person name="Chen Y."/>
            <person name="Heitman J."/>
            <person name="Sun S."/>
            <person name="Springer D."/>
            <person name="Dromer F."/>
            <person name="Young S.K."/>
            <person name="Zeng Q."/>
            <person name="Gargeya S."/>
            <person name="Fitzgerald M."/>
            <person name="Abouelleil A."/>
            <person name="Alvarado L."/>
            <person name="Berlin A.M."/>
            <person name="Chapman S.B."/>
            <person name="Dewar J."/>
            <person name="Goldberg J."/>
            <person name="Griggs A."/>
            <person name="Gujja S."/>
            <person name="Hansen M."/>
            <person name="Howarth C."/>
            <person name="Imamovic A."/>
            <person name="Larimer J."/>
            <person name="McCowan C."/>
            <person name="Murphy C."/>
            <person name="Pearson M."/>
            <person name="Priest M."/>
            <person name="Roberts A."/>
            <person name="Saif S."/>
            <person name="Shea T."/>
            <person name="Sykes S."/>
            <person name="Wortman J."/>
            <person name="Nusbaum C."/>
            <person name="Birren B."/>
        </authorList>
    </citation>
    <scope>NUCLEOTIDE SEQUENCE [LARGE SCALE GENOMIC DNA]</scope>
    <source>
        <strain evidence="2">CBS 10118</strain>
    </source>
</reference>
<feature type="signal peptide" evidence="1">
    <location>
        <begin position="1"/>
        <end position="17"/>
    </location>
</feature>
<organism evidence="2">
    <name type="scientific">Kwoniella bestiolae CBS 10118</name>
    <dbReference type="NCBI Taxonomy" id="1296100"/>
    <lineage>
        <taxon>Eukaryota</taxon>
        <taxon>Fungi</taxon>
        <taxon>Dikarya</taxon>
        <taxon>Basidiomycota</taxon>
        <taxon>Agaricomycotina</taxon>
        <taxon>Tremellomycetes</taxon>
        <taxon>Tremellales</taxon>
        <taxon>Cryptococcaceae</taxon>
        <taxon>Kwoniella</taxon>
    </lineage>
</organism>
<evidence type="ECO:0000313" key="2">
    <source>
        <dbReference type="EMBL" id="OCF26790.1"/>
    </source>
</evidence>
<dbReference type="EMBL" id="KI894020">
    <property type="protein sequence ID" value="OCF26790.1"/>
    <property type="molecule type" value="Genomic_DNA"/>
</dbReference>
<evidence type="ECO:0000313" key="4">
    <source>
        <dbReference type="Proteomes" id="UP000092730"/>
    </source>
</evidence>
<proteinExistence type="predicted"/>
<reference evidence="3" key="4">
    <citation type="submission" date="2024-02" db="EMBL/GenBank/DDBJ databases">
        <title>Comparative genomics of Cryptococcus and Kwoniella reveals pathogenesis evolution and contrasting modes of karyotype evolution via chromosome fusion or intercentromeric recombination.</title>
        <authorList>
            <person name="Coelho M.A."/>
            <person name="David-Palma M."/>
            <person name="Shea T."/>
            <person name="Bowers K."/>
            <person name="McGinley-Smith S."/>
            <person name="Mohammad A.W."/>
            <person name="Gnirke A."/>
            <person name="Yurkov A.M."/>
            <person name="Nowrousian M."/>
            <person name="Sun S."/>
            <person name="Cuomo C.A."/>
            <person name="Heitman J."/>
        </authorList>
    </citation>
    <scope>NUCLEOTIDE SEQUENCE</scope>
    <source>
        <strain evidence="3">CBS 10118</strain>
    </source>
</reference>
<name>A0A1B9G730_9TREE</name>
<dbReference type="KEGG" id="kbi:30208879"/>
<evidence type="ECO:0000313" key="3">
    <source>
        <dbReference type="EMBL" id="WVW79139.1"/>
    </source>
</evidence>
<reference evidence="2" key="3">
    <citation type="submission" date="2014-01" db="EMBL/GenBank/DDBJ databases">
        <title>Evolution of pathogenesis and genome organization in the Tremellales.</title>
        <authorList>
            <person name="Cuomo C."/>
            <person name="Litvintseva A."/>
            <person name="Heitman J."/>
            <person name="Chen Y."/>
            <person name="Sun S."/>
            <person name="Springer D."/>
            <person name="Dromer F."/>
            <person name="Young S."/>
            <person name="Zeng Q."/>
            <person name="Chapman S."/>
            <person name="Gujja S."/>
            <person name="Saif S."/>
            <person name="Birren B."/>
        </authorList>
    </citation>
    <scope>NUCLEOTIDE SEQUENCE</scope>
    <source>
        <strain evidence="2">CBS 10118</strain>
    </source>
</reference>
<accession>A0A1B9G730</accession>
<dbReference type="OrthoDB" id="2564134at2759"/>
<dbReference type="EMBL" id="CP144541">
    <property type="protein sequence ID" value="WVW79139.1"/>
    <property type="molecule type" value="Genomic_DNA"/>
</dbReference>
<dbReference type="Proteomes" id="UP000092730">
    <property type="component" value="Chromosome 1"/>
</dbReference>
<dbReference type="RefSeq" id="XP_019047860.1">
    <property type="nucleotide sequence ID" value="XM_019191112.1"/>
</dbReference>
<keyword evidence="1" id="KW-0732">Signal</keyword>
<gene>
    <name evidence="2" type="ORF">I302_04480</name>
    <name evidence="3" type="ORF">I302_101105</name>
</gene>
<reference evidence="3" key="2">
    <citation type="submission" date="2013-07" db="EMBL/GenBank/DDBJ databases">
        <authorList>
            <consortium name="The Broad Institute Genome Sequencing Platform"/>
            <person name="Cuomo C."/>
            <person name="Litvintseva A."/>
            <person name="Chen Y."/>
            <person name="Heitman J."/>
            <person name="Sun S."/>
            <person name="Springer D."/>
            <person name="Dromer F."/>
            <person name="Young S.K."/>
            <person name="Zeng Q."/>
            <person name="Gargeya S."/>
            <person name="Fitzgerald M."/>
            <person name="Abouelleil A."/>
            <person name="Alvarado L."/>
            <person name="Berlin A.M."/>
            <person name="Chapman S.B."/>
            <person name="Dewar J."/>
            <person name="Goldberg J."/>
            <person name="Griggs A."/>
            <person name="Gujja S."/>
            <person name="Hansen M."/>
            <person name="Howarth C."/>
            <person name="Imamovic A."/>
            <person name="Larimer J."/>
            <person name="McCowan C."/>
            <person name="Murphy C."/>
            <person name="Pearson M."/>
            <person name="Priest M."/>
            <person name="Roberts A."/>
            <person name="Saif S."/>
            <person name="Shea T."/>
            <person name="Sykes S."/>
            <person name="Wortman J."/>
            <person name="Nusbaum C."/>
            <person name="Birren B."/>
        </authorList>
    </citation>
    <scope>NUCLEOTIDE SEQUENCE</scope>
    <source>
        <strain evidence="3">CBS 10118</strain>
    </source>
</reference>
<dbReference type="AlphaFoldDB" id="A0A1B9G730"/>
<feature type="chain" id="PRO_5042334860" description="Apple domain-containing protein" evidence="1">
    <location>
        <begin position="18"/>
        <end position="184"/>
    </location>
</feature>
<evidence type="ECO:0008006" key="5">
    <source>
        <dbReference type="Google" id="ProtNLM"/>
    </source>
</evidence>
<sequence length="184" mass="20591">MRFFLLTLLITLPLVLALPAPTTEKETSLLGRFTSSLFGRSTSLNGYETEDEHAPPLPRELGEDGVTVERRYKTSSRYPKCKKKTKRTGFAHYAGWKLVGNDLSGALPVSPRDNCINLCNNYGDACGGIYFDDKMYRCFLKGIKTENWRFVETENEGDAVDLVGGCAAWSDLIPEDMDDVCCRD</sequence>
<keyword evidence="4" id="KW-1185">Reference proteome</keyword>
<evidence type="ECO:0000256" key="1">
    <source>
        <dbReference type="SAM" id="SignalP"/>
    </source>
</evidence>
<dbReference type="VEuPathDB" id="FungiDB:I302_04480"/>
<protein>
    <recommendedName>
        <fullName evidence="5">Apple domain-containing protein</fullName>
    </recommendedName>
</protein>
<dbReference type="GeneID" id="30208879"/>